<dbReference type="EC" id="2.4.1.117" evidence="4"/>
<keyword evidence="9" id="KW-0735">Signal-anchor</keyword>
<dbReference type="Gene3D" id="3.90.550.10">
    <property type="entry name" value="Spore Coat Polysaccharide Biosynthesis Protein SpsA, Chain A"/>
    <property type="match status" value="1"/>
</dbReference>
<keyword evidence="8" id="KW-0256">Endoplasmic reticulum</keyword>
<dbReference type="PANTHER" id="PTHR10859">
    <property type="entry name" value="GLYCOSYL TRANSFERASE"/>
    <property type="match status" value="1"/>
</dbReference>
<dbReference type="GO" id="GO:0004581">
    <property type="term" value="F:dolichyl-phosphate beta-glucosyltransferase activity"/>
    <property type="evidence" value="ECO:0007669"/>
    <property type="project" value="UniProtKB-EC"/>
</dbReference>
<keyword evidence="6" id="KW-0808">Transferase</keyword>
<keyword evidence="7 13" id="KW-0812">Transmembrane</keyword>
<dbReference type="EMBL" id="JABMIG020000004">
    <property type="protein sequence ID" value="KAL3805087.1"/>
    <property type="molecule type" value="Genomic_DNA"/>
</dbReference>
<keyword evidence="11 13" id="KW-0472">Membrane</keyword>
<evidence type="ECO:0000313" key="16">
    <source>
        <dbReference type="EMBL" id="KAL3805087.1"/>
    </source>
</evidence>
<comment type="caution">
    <text evidence="16">The sequence shown here is derived from an EMBL/GenBank/DDBJ whole genome shotgun (WGS) entry which is preliminary data.</text>
</comment>
<keyword evidence="10 13" id="KW-1133">Transmembrane helix</keyword>
<dbReference type="CDD" id="cd04188">
    <property type="entry name" value="DPG_synthase"/>
    <property type="match status" value="1"/>
</dbReference>
<evidence type="ECO:0000256" key="8">
    <source>
        <dbReference type="ARBA" id="ARBA00022824"/>
    </source>
</evidence>
<evidence type="ECO:0000259" key="15">
    <source>
        <dbReference type="Pfam" id="PF00535"/>
    </source>
</evidence>
<feature type="chain" id="PRO_5044832805" description="dolichyl-phosphate beta-glucosyltransferase" evidence="14">
    <location>
        <begin position="17"/>
        <end position="358"/>
    </location>
</feature>
<evidence type="ECO:0000256" key="4">
    <source>
        <dbReference type="ARBA" id="ARBA00012583"/>
    </source>
</evidence>
<evidence type="ECO:0000256" key="2">
    <source>
        <dbReference type="ARBA" id="ARBA00004922"/>
    </source>
</evidence>
<organism evidence="16 17">
    <name type="scientific">Cyclotella cryptica</name>
    <dbReference type="NCBI Taxonomy" id="29204"/>
    <lineage>
        <taxon>Eukaryota</taxon>
        <taxon>Sar</taxon>
        <taxon>Stramenopiles</taxon>
        <taxon>Ochrophyta</taxon>
        <taxon>Bacillariophyta</taxon>
        <taxon>Coscinodiscophyceae</taxon>
        <taxon>Thalassiosirophycidae</taxon>
        <taxon>Stephanodiscales</taxon>
        <taxon>Stephanodiscaceae</taxon>
        <taxon>Cyclotella</taxon>
    </lineage>
</organism>
<evidence type="ECO:0000256" key="7">
    <source>
        <dbReference type="ARBA" id="ARBA00022692"/>
    </source>
</evidence>
<evidence type="ECO:0000256" key="3">
    <source>
        <dbReference type="ARBA" id="ARBA00006739"/>
    </source>
</evidence>
<dbReference type="Pfam" id="PF00535">
    <property type="entry name" value="Glycos_transf_2"/>
    <property type="match status" value="1"/>
</dbReference>
<gene>
    <name evidence="16" type="ORF">HJC23_003315</name>
</gene>
<dbReference type="InterPro" id="IPR029044">
    <property type="entry name" value="Nucleotide-diphossugar_trans"/>
</dbReference>
<comment type="similarity">
    <text evidence="3">Belongs to the glycosyltransferase 2 family.</text>
</comment>
<keyword evidence="5" id="KW-0328">Glycosyltransferase</keyword>
<evidence type="ECO:0000256" key="6">
    <source>
        <dbReference type="ARBA" id="ARBA00022679"/>
    </source>
</evidence>
<evidence type="ECO:0000256" key="12">
    <source>
        <dbReference type="ARBA" id="ARBA00045097"/>
    </source>
</evidence>
<evidence type="ECO:0000256" key="5">
    <source>
        <dbReference type="ARBA" id="ARBA00022676"/>
    </source>
</evidence>
<evidence type="ECO:0000256" key="14">
    <source>
        <dbReference type="SAM" id="SignalP"/>
    </source>
</evidence>
<keyword evidence="17" id="KW-1185">Reference proteome</keyword>
<evidence type="ECO:0000256" key="10">
    <source>
        <dbReference type="ARBA" id="ARBA00022989"/>
    </source>
</evidence>
<comment type="catalytic activity">
    <reaction evidence="12">
        <text>a di-trans,poly-cis-dolichyl phosphate + UDP-alpha-D-glucose = a di-trans,poly-cis-dolichyl beta-D-glucosyl phosphate + UDP</text>
        <dbReference type="Rhea" id="RHEA:15401"/>
        <dbReference type="Rhea" id="RHEA-COMP:19498"/>
        <dbReference type="Rhea" id="RHEA-COMP:19502"/>
        <dbReference type="ChEBI" id="CHEBI:57525"/>
        <dbReference type="ChEBI" id="CHEBI:57683"/>
        <dbReference type="ChEBI" id="CHEBI:58223"/>
        <dbReference type="ChEBI" id="CHEBI:58885"/>
        <dbReference type="EC" id="2.4.1.117"/>
    </reaction>
    <physiologicalReaction direction="left-to-right" evidence="12">
        <dbReference type="Rhea" id="RHEA:15402"/>
    </physiologicalReaction>
</comment>
<name>A0ABD3QYI7_9STRA</name>
<comment type="pathway">
    <text evidence="2">Protein modification; protein glycosylation.</text>
</comment>
<dbReference type="InterPro" id="IPR035518">
    <property type="entry name" value="DPG_synthase"/>
</dbReference>
<accession>A0ABD3QYI7</accession>
<sequence>MISLVAFAMLVQPCNSYELLGAQSSSGLCLLCLFSVTLVFAVCYVFYPAWVSFEGSLRCSEEVLVGAGDKHEGHILSLVIPAYNEEERLPIMLETTLEYLNSNRKLISGLFNKSLGIDSNGAALVRYELIIVDDGSTDDTADVVRKNAFTLTSDDTIKLVLMHKNSGKGGAVMSGMLRSSGQLCLMLDADGATDISDGLVKVLTEMAALLARHRLENSDPCGLPAAAVFGSRAHLEEKSCASRSKVRTFLMHAFHFFVKTLCSSHIKDTQCGFKLFTRSALVSLFSNLHLRRWAFDTELVVIAEMLNIPLSEVAVVWHEVDGSKLDIGKFQLALVSMGMLRDMICVRACYFLNIWKLN</sequence>
<dbReference type="PANTHER" id="PTHR10859:SF91">
    <property type="entry name" value="DOLICHYL-PHOSPHATE BETA-GLUCOSYLTRANSFERASE"/>
    <property type="match status" value="1"/>
</dbReference>
<evidence type="ECO:0000256" key="13">
    <source>
        <dbReference type="SAM" id="Phobius"/>
    </source>
</evidence>
<feature type="transmembrane region" description="Helical" evidence="13">
    <location>
        <begin position="26"/>
        <end position="47"/>
    </location>
</feature>
<evidence type="ECO:0000256" key="11">
    <source>
        <dbReference type="ARBA" id="ARBA00023136"/>
    </source>
</evidence>
<evidence type="ECO:0000256" key="9">
    <source>
        <dbReference type="ARBA" id="ARBA00022968"/>
    </source>
</evidence>
<feature type="domain" description="Glycosyltransferase 2-like" evidence="15">
    <location>
        <begin position="77"/>
        <end position="192"/>
    </location>
</feature>
<dbReference type="GO" id="GO:0005789">
    <property type="term" value="C:endoplasmic reticulum membrane"/>
    <property type="evidence" value="ECO:0007669"/>
    <property type="project" value="UniProtKB-SubCell"/>
</dbReference>
<dbReference type="Proteomes" id="UP001516023">
    <property type="component" value="Unassembled WGS sequence"/>
</dbReference>
<protein>
    <recommendedName>
        <fullName evidence="4">dolichyl-phosphate beta-glucosyltransferase</fullName>
        <ecNumber evidence="4">2.4.1.117</ecNumber>
    </recommendedName>
</protein>
<dbReference type="InterPro" id="IPR001173">
    <property type="entry name" value="Glyco_trans_2-like"/>
</dbReference>
<dbReference type="AlphaFoldDB" id="A0ABD3QYI7"/>
<reference evidence="16 17" key="1">
    <citation type="journal article" date="2020" name="G3 (Bethesda)">
        <title>Improved Reference Genome for Cyclotella cryptica CCMP332, a Model for Cell Wall Morphogenesis, Salinity Adaptation, and Lipid Production in Diatoms (Bacillariophyta).</title>
        <authorList>
            <person name="Roberts W.R."/>
            <person name="Downey K.M."/>
            <person name="Ruck E.C."/>
            <person name="Traller J.C."/>
            <person name="Alverson A.J."/>
        </authorList>
    </citation>
    <scope>NUCLEOTIDE SEQUENCE [LARGE SCALE GENOMIC DNA]</scope>
    <source>
        <strain evidence="16 17">CCMP332</strain>
    </source>
</reference>
<evidence type="ECO:0000313" key="17">
    <source>
        <dbReference type="Proteomes" id="UP001516023"/>
    </source>
</evidence>
<feature type="signal peptide" evidence="14">
    <location>
        <begin position="1"/>
        <end position="16"/>
    </location>
</feature>
<comment type="subcellular location">
    <subcellularLocation>
        <location evidence="1">Endoplasmic reticulum membrane</location>
        <topology evidence="1">Single-pass membrane protein</topology>
    </subcellularLocation>
</comment>
<keyword evidence="14" id="KW-0732">Signal</keyword>
<proteinExistence type="inferred from homology"/>
<dbReference type="SUPFAM" id="SSF53448">
    <property type="entry name" value="Nucleotide-diphospho-sugar transferases"/>
    <property type="match status" value="1"/>
</dbReference>
<evidence type="ECO:0000256" key="1">
    <source>
        <dbReference type="ARBA" id="ARBA00004389"/>
    </source>
</evidence>